<reference evidence="2 3" key="1">
    <citation type="submission" date="2015-09" db="EMBL/GenBank/DDBJ databases">
        <authorList>
            <consortium name="Pathogen Informatics"/>
        </authorList>
    </citation>
    <scope>NUCLEOTIDE SEQUENCE [LARGE SCALE GENOMIC DNA]</scope>
    <source>
        <strain evidence="2 3">2789STDY5834865</strain>
    </source>
</reference>
<protein>
    <submittedName>
        <fullName evidence="2">Uncharacterized protein</fullName>
    </submittedName>
</protein>
<organism evidence="2 3">
    <name type="scientific">Enterocloster clostridioformis</name>
    <dbReference type="NCBI Taxonomy" id="1531"/>
    <lineage>
        <taxon>Bacteria</taxon>
        <taxon>Bacillati</taxon>
        <taxon>Bacillota</taxon>
        <taxon>Clostridia</taxon>
        <taxon>Lachnospirales</taxon>
        <taxon>Lachnospiraceae</taxon>
        <taxon>Enterocloster</taxon>
    </lineage>
</organism>
<name>A0A174UMD7_9FIRM</name>
<feature type="compositionally biased region" description="Low complexity" evidence="1">
    <location>
        <begin position="92"/>
        <end position="104"/>
    </location>
</feature>
<evidence type="ECO:0000313" key="3">
    <source>
        <dbReference type="Proteomes" id="UP000095512"/>
    </source>
</evidence>
<dbReference type="Proteomes" id="UP000095512">
    <property type="component" value="Unassembled WGS sequence"/>
</dbReference>
<dbReference type="RefSeq" id="WP_057573129.1">
    <property type="nucleotide sequence ID" value="NZ_CZAB01000114.1"/>
</dbReference>
<gene>
    <name evidence="2" type="ORF">ERS852480_05151</name>
</gene>
<evidence type="ECO:0000256" key="1">
    <source>
        <dbReference type="SAM" id="MobiDB-lite"/>
    </source>
</evidence>
<dbReference type="AlphaFoldDB" id="A0A174UMD7"/>
<dbReference type="EMBL" id="CZAB01000114">
    <property type="protein sequence ID" value="CUQ20845.1"/>
    <property type="molecule type" value="Genomic_DNA"/>
</dbReference>
<accession>A0A174UMD7</accession>
<feature type="region of interest" description="Disordered" evidence="1">
    <location>
        <begin position="80"/>
        <end position="127"/>
    </location>
</feature>
<evidence type="ECO:0000313" key="2">
    <source>
        <dbReference type="EMBL" id="CUQ20845.1"/>
    </source>
</evidence>
<sequence>MTNKAKIYLKNIQEADTEKKLVGIEIAFKQDMTISCDDLGNLCRAAEDKRYSLRNNEETQKLKHILFFRTKAEMDAYHDMAASRNTGRQRKSSSSGFASAQFGRSSKKQSWSMSMRLGKKPIPTPNH</sequence>
<proteinExistence type="predicted"/>